<dbReference type="AlphaFoldDB" id="A0A7S4AWU0"/>
<name>A0A7S4AWU0_9STRA</name>
<evidence type="ECO:0000256" key="1">
    <source>
        <dbReference type="SAM" id="MobiDB-lite"/>
    </source>
</evidence>
<reference evidence="2" key="1">
    <citation type="submission" date="2021-01" db="EMBL/GenBank/DDBJ databases">
        <authorList>
            <person name="Corre E."/>
            <person name="Pelletier E."/>
            <person name="Niang G."/>
            <person name="Scheremetjew M."/>
            <person name="Finn R."/>
            <person name="Kale V."/>
            <person name="Holt S."/>
            <person name="Cochrane G."/>
            <person name="Meng A."/>
            <person name="Brown T."/>
            <person name="Cohen L."/>
        </authorList>
    </citation>
    <scope>NUCLEOTIDE SEQUENCE</scope>
    <source>
        <strain evidence="2">10249 10 AB</strain>
    </source>
</reference>
<proteinExistence type="predicted"/>
<feature type="compositionally biased region" description="Basic and acidic residues" evidence="1">
    <location>
        <begin position="98"/>
        <end position="120"/>
    </location>
</feature>
<evidence type="ECO:0000313" key="2">
    <source>
        <dbReference type="EMBL" id="CAE0729298.1"/>
    </source>
</evidence>
<feature type="region of interest" description="Disordered" evidence="1">
    <location>
        <begin position="23"/>
        <end position="47"/>
    </location>
</feature>
<gene>
    <name evidence="2" type="ORF">PAUS00366_LOCUS22083</name>
</gene>
<dbReference type="EMBL" id="HBIX01033768">
    <property type="protein sequence ID" value="CAE0729298.1"/>
    <property type="molecule type" value="Transcribed_RNA"/>
</dbReference>
<accession>A0A7S4AWU0</accession>
<feature type="compositionally biased region" description="Polar residues" evidence="1">
    <location>
        <begin position="26"/>
        <end position="38"/>
    </location>
</feature>
<protein>
    <submittedName>
        <fullName evidence="2">Uncharacterized protein</fullName>
    </submittedName>
</protein>
<organism evidence="2">
    <name type="scientific">Pseudo-nitzschia australis</name>
    <dbReference type="NCBI Taxonomy" id="44445"/>
    <lineage>
        <taxon>Eukaryota</taxon>
        <taxon>Sar</taxon>
        <taxon>Stramenopiles</taxon>
        <taxon>Ochrophyta</taxon>
        <taxon>Bacillariophyta</taxon>
        <taxon>Bacillariophyceae</taxon>
        <taxon>Bacillariophycidae</taxon>
        <taxon>Bacillariales</taxon>
        <taxon>Bacillariaceae</taxon>
        <taxon>Pseudo-nitzschia</taxon>
    </lineage>
</organism>
<feature type="region of interest" description="Disordered" evidence="1">
    <location>
        <begin position="92"/>
        <end position="120"/>
    </location>
</feature>
<sequence length="120" mass="14244">MKPTPSTTKAITWGNQWVKQTRPLVRTSNTNNHRVTTTARRDDKRDKPTLVDTLLNKRIINFQGCPTSSHYNRRQCTANTNDNKDYIQYIEPTSQNKLHNDKYEETLHRHEDHYETNPEY</sequence>